<name>D2V4U0_NAEGR</name>
<evidence type="ECO:0000313" key="4">
    <source>
        <dbReference type="Proteomes" id="UP000006671"/>
    </source>
</evidence>
<proteinExistence type="predicted"/>
<keyword evidence="4" id="KW-1185">Reference proteome</keyword>
<dbReference type="OMA" id="EYEQVNQ"/>
<dbReference type="EMBL" id="GG738852">
    <property type="protein sequence ID" value="EFC48161.1"/>
    <property type="molecule type" value="Genomic_DNA"/>
</dbReference>
<gene>
    <name evidence="3" type="ORF">NAEGRDRAFT_78596</name>
</gene>
<accession>D2V4U0</accession>
<evidence type="ECO:0000256" key="2">
    <source>
        <dbReference type="SAM" id="MobiDB-lite"/>
    </source>
</evidence>
<reference evidence="3 4" key="1">
    <citation type="journal article" date="2010" name="Cell">
        <title>The genome of Naegleria gruberi illuminates early eukaryotic versatility.</title>
        <authorList>
            <person name="Fritz-Laylin L.K."/>
            <person name="Prochnik S.E."/>
            <person name="Ginger M.L."/>
            <person name="Dacks J.B."/>
            <person name="Carpenter M.L."/>
            <person name="Field M.C."/>
            <person name="Kuo A."/>
            <person name="Paredez A."/>
            <person name="Chapman J."/>
            <person name="Pham J."/>
            <person name="Shu S."/>
            <person name="Neupane R."/>
            <person name="Cipriano M."/>
            <person name="Mancuso J."/>
            <person name="Tu H."/>
            <person name="Salamov A."/>
            <person name="Lindquist E."/>
            <person name="Shapiro H."/>
            <person name="Lucas S."/>
            <person name="Grigoriev I.V."/>
            <person name="Cande W.Z."/>
            <person name="Fulton C."/>
            <person name="Rokhsar D.S."/>
            <person name="Dawson S.C."/>
        </authorList>
    </citation>
    <scope>NUCLEOTIDE SEQUENCE [LARGE SCALE GENOMIC DNA]</scope>
    <source>
        <strain evidence="3 4">NEG-M</strain>
    </source>
</reference>
<evidence type="ECO:0000256" key="1">
    <source>
        <dbReference type="SAM" id="Coils"/>
    </source>
</evidence>
<dbReference type="OrthoDB" id="10431551at2759"/>
<dbReference type="VEuPathDB" id="AmoebaDB:NAEGRDRAFT_78596"/>
<protein>
    <submittedName>
        <fullName evidence="3">Uncharacterized protein</fullName>
    </submittedName>
</protein>
<dbReference type="GeneID" id="8860536"/>
<keyword evidence="1" id="KW-0175">Coiled coil</keyword>
<dbReference type="Proteomes" id="UP000006671">
    <property type="component" value="Unassembled WGS sequence"/>
</dbReference>
<organism evidence="4">
    <name type="scientific">Naegleria gruberi</name>
    <name type="common">Amoeba</name>
    <dbReference type="NCBI Taxonomy" id="5762"/>
    <lineage>
        <taxon>Eukaryota</taxon>
        <taxon>Discoba</taxon>
        <taxon>Heterolobosea</taxon>
        <taxon>Tetramitia</taxon>
        <taxon>Eutetramitia</taxon>
        <taxon>Vahlkampfiidae</taxon>
        <taxon>Naegleria</taxon>
    </lineage>
</organism>
<feature type="region of interest" description="Disordered" evidence="2">
    <location>
        <begin position="12"/>
        <end position="32"/>
    </location>
</feature>
<dbReference type="InParanoid" id="D2V4U0"/>
<sequence length="463" mass="51398">MPLTPLVISATTNNNNNSTSPNLPPSSNSTIPSASVLISASNQTGVRRNTTNNNNTTYGSASATVIGVGRSLQSRGGKQNVMIPLGTMGNTPTTVHNYQTPRKDDPVINNSNFENSPISSNHSNSHSKEYEQVNQVFDGLSSSIHQLYHQLKQTQESIRKISESQPSSLNNSFNTSVGEASIIDPNSYSSPSVGRYHNQYNSSMEEALESSAIIRNDDSIVLSDADEIISLENTLGNTTTTNTTSSINTGSMLNLEPFLHQTVSTSMLQDSSVFHDLKSELDFKNEENLTLKLRIEQLTNLISTLEERANSSINLIEPAKQTNYIPKSEGSAEQIKQLKEQLAIQQEINRMQNSKIENYESAIQIILTRSHDKIQDITQENSRMTELLQQENGTLQAINNKLLLQNTILKSKLLEMIQVMRDAARERDLELINYESLLNANIKERDVLVELLNIGKQYGNIQE</sequence>
<dbReference type="RefSeq" id="XP_002680905.1">
    <property type="nucleotide sequence ID" value="XM_002680859.1"/>
</dbReference>
<dbReference type="AlphaFoldDB" id="D2V4U0"/>
<feature type="coiled-coil region" evidence="1">
    <location>
        <begin position="281"/>
        <end position="355"/>
    </location>
</feature>
<evidence type="ECO:0000313" key="3">
    <source>
        <dbReference type="EMBL" id="EFC48161.1"/>
    </source>
</evidence>
<dbReference type="KEGG" id="ngr:NAEGRDRAFT_78596"/>